<dbReference type="SUPFAM" id="SSF53335">
    <property type="entry name" value="S-adenosyl-L-methionine-dependent methyltransferases"/>
    <property type="match status" value="1"/>
</dbReference>
<keyword evidence="2" id="KW-0808">Transferase</keyword>
<evidence type="ECO:0000313" key="3">
    <source>
        <dbReference type="Proteomes" id="UP000234956"/>
    </source>
</evidence>
<dbReference type="Proteomes" id="UP000234956">
    <property type="component" value="Unassembled WGS sequence"/>
</dbReference>
<dbReference type="PANTHER" id="PTHR44068">
    <property type="entry name" value="ZGC:194242"/>
    <property type="match status" value="1"/>
</dbReference>
<comment type="caution">
    <text evidence="2">The sequence shown here is derived from an EMBL/GenBank/DDBJ whole genome shotgun (WGS) entry which is preliminary data.</text>
</comment>
<keyword evidence="2" id="KW-0489">Methyltransferase</keyword>
<dbReference type="GO" id="GO:0032259">
    <property type="term" value="P:methylation"/>
    <property type="evidence" value="ECO:0007669"/>
    <property type="project" value="UniProtKB-KW"/>
</dbReference>
<organism evidence="2 3">
    <name type="scientific">Lysinibacillus fusiformis</name>
    <dbReference type="NCBI Taxonomy" id="28031"/>
    <lineage>
        <taxon>Bacteria</taxon>
        <taxon>Bacillati</taxon>
        <taxon>Bacillota</taxon>
        <taxon>Bacilli</taxon>
        <taxon>Bacillales</taxon>
        <taxon>Bacillaceae</taxon>
        <taxon>Lysinibacillus</taxon>
    </lineage>
</organism>
<protein>
    <submittedName>
        <fullName evidence="2">SAM-dependent methyltransferase</fullName>
    </submittedName>
</protein>
<dbReference type="CDD" id="cd02440">
    <property type="entry name" value="AdoMet_MTases"/>
    <property type="match status" value="1"/>
</dbReference>
<sequence length="260" mass="28994">MNSTEQRLPTHLFLAKLGKTILRPGGKEATNRILEACQLHEDSHVLEVATNTGATAIHIAKAYNAKVSGIDINKEVVQTANEIIIRENVQHLVQIQQGNATQLPFDDATFDVVINEAMLTMLPQELKEQALAEYRRVLKPGGILATHDLVVKASSEESVTDEIEALRNVIVVKAQPLSKQHWQTLVENTGFKPVDVHTGELHLVSLVGLIRDEGLDGLIRIIENARKNSDDEQYFLEIIEHFDHARHHFGHITIIAKKQG</sequence>
<dbReference type="Gene3D" id="3.40.50.150">
    <property type="entry name" value="Vaccinia Virus protein VP39"/>
    <property type="match status" value="1"/>
</dbReference>
<dbReference type="AlphaFoldDB" id="A0A2I0UVW0"/>
<gene>
    <name evidence="2" type="ORF">CRI88_20065</name>
</gene>
<reference evidence="2 3" key="1">
    <citation type="submission" date="2017-10" db="EMBL/GenBank/DDBJ databases">
        <title>Draft genome of Lysinibacillus fusiformis strain Juneja, a laboratory-derived pathogen of Drosophila melanogaster.</title>
        <authorList>
            <person name="Smith B.R."/>
            <person name="Unckless R.L."/>
        </authorList>
    </citation>
    <scope>NUCLEOTIDE SEQUENCE [LARGE SCALE GENOMIC DNA]</scope>
    <source>
        <strain evidence="2 3">Juneja</strain>
    </source>
</reference>
<name>A0A2I0UVW0_9BACI</name>
<dbReference type="InterPro" id="IPR041698">
    <property type="entry name" value="Methyltransf_25"/>
</dbReference>
<feature type="domain" description="Methyltransferase" evidence="1">
    <location>
        <begin position="45"/>
        <end position="142"/>
    </location>
</feature>
<dbReference type="EMBL" id="PDFK01000009">
    <property type="protein sequence ID" value="PKU50132.1"/>
    <property type="molecule type" value="Genomic_DNA"/>
</dbReference>
<proteinExistence type="predicted"/>
<dbReference type="InterPro" id="IPR029063">
    <property type="entry name" value="SAM-dependent_MTases_sf"/>
</dbReference>
<dbReference type="Pfam" id="PF13649">
    <property type="entry name" value="Methyltransf_25"/>
    <property type="match status" value="1"/>
</dbReference>
<dbReference type="GO" id="GO:0008168">
    <property type="term" value="F:methyltransferase activity"/>
    <property type="evidence" value="ECO:0007669"/>
    <property type="project" value="UniProtKB-KW"/>
</dbReference>
<evidence type="ECO:0000259" key="1">
    <source>
        <dbReference type="Pfam" id="PF13649"/>
    </source>
</evidence>
<dbReference type="RefSeq" id="WP_101966974.1">
    <property type="nucleotide sequence ID" value="NZ_PDFK01000009.1"/>
</dbReference>
<evidence type="ECO:0000313" key="2">
    <source>
        <dbReference type="EMBL" id="PKU50132.1"/>
    </source>
</evidence>
<dbReference type="InterPro" id="IPR050447">
    <property type="entry name" value="Erg6_SMT_methyltransf"/>
</dbReference>
<dbReference type="PANTHER" id="PTHR44068:SF11">
    <property type="entry name" value="GERANYL DIPHOSPHATE 2-C-METHYLTRANSFERASE"/>
    <property type="match status" value="1"/>
</dbReference>
<accession>A0A2I0UVW0</accession>